<protein>
    <submittedName>
        <fullName evidence="2">Uncharacterized protein</fullName>
    </submittedName>
</protein>
<organism evidence="2 3">
    <name type="scientific">Trichogramma brassicae</name>
    <dbReference type="NCBI Taxonomy" id="86971"/>
    <lineage>
        <taxon>Eukaryota</taxon>
        <taxon>Metazoa</taxon>
        <taxon>Ecdysozoa</taxon>
        <taxon>Arthropoda</taxon>
        <taxon>Hexapoda</taxon>
        <taxon>Insecta</taxon>
        <taxon>Pterygota</taxon>
        <taxon>Neoptera</taxon>
        <taxon>Endopterygota</taxon>
        <taxon>Hymenoptera</taxon>
        <taxon>Apocrita</taxon>
        <taxon>Proctotrupomorpha</taxon>
        <taxon>Chalcidoidea</taxon>
        <taxon>Trichogrammatidae</taxon>
        <taxon>Trichogramma</taxon>
    </lineage>
</organism>
<dbReference type="OrthoDB" id="6610013at2759"/>
<dbReference type="EMBL" id="CADCXV010000695">
    <property type="protein sequence ID" value="CAB0033023.1"/>
    <property type="molecule type" value="Genomic_DNA"/>
</dbReference>
<keyword evidence="3" id="KW-1185">Reference proteome</keyword>
<dbReference type="PROSITE" id="PS51257">
    <property type="entry name" value="PROKAR_LIPOPROTEIN"/>
    <property type="match status" value="1"/>
</dbReference>
<evidence type="ECO:0000313" key="2">
    <source>
        <dbReference type="EMBL" id="CAB0033023.1"/>
    </source>
</evidence>
<reference evidence="2 3" key="1">
    <citation type="submission" date="2020-02" db="EMBL/GenBank/DDBJ databases">
        <authorList>
            <person name="Ferguson B K."/>
        </authorList>
    </citation>
    <scope>NUCLEOTIDE SEQUENCE [LARGE SCALE GENOMIC DNA]</scope>
</reference>
<dbReference type="AlphaFoldDB" id="A0A6H5I755"/>
<gene>
    <name evidence="2" type="ORF">TBRA_LOCUS4946</name>
</gene>
<name>A0A6H5I755_9HYME</name>
<evidence type="ECO:0000256" key="1">
    <source>
        <dbReference type="SAM" id="SignalP"/>
    </source>
</evidence>
<proteinExistence type="predicted"/>
<feature type="signal peptide" evidence="1">
    <location>
        <begin position="1"/>
        <end position="27"/>
    </location>
</feature>
<dbReference type="Proteomes" id="UP000479190">
    <property type="component" value="Unassembled WGS sequence"/>
</dbReference>
<feature type="chain" id="PRO_5026053383" evidence="1">
    <location>
        <begin position="28"/>
        <end position="341"/>
    </location>
</feature>
<sequence>MRQMKNSSIALVLALAVITSSCLVVAAERRCGDRLERALDMMHQRSHLARRRYEPDSDLDPIYRQRLRSAPIDVSVTKLVVEIPNPKSNNRVDPSNWAKVERCSYEPSNNSIRTRVAFNELAVTGLVQLVAHDLAASSPISRQQQPEPRLLLPAESCRMSLRLRRAGMEFYTSPIARGRGQMRIRTESSFLEPRFASIYAYGCRPMVNSMIQPYSDRLMDSEPRIRRSGGAAAAAADADTKKTRIYDPTISDSANLLANSSAYDDSIEEENRLSGNVVAGNPAADALLDSLWRSRADIAREMEDVFLRSASQAITHYFEKQLHPAIKETLMLSMGYTISYG</sequence>
<keyword evidence="1" id="KW-0732">Signal</keyword>
<evidence type="ECO:0000313" key="3">
    <source>
        <dbReference type="Proteomes" id="UP000479190"/>
    </source>
</evidence>
<accession>A0A6H5I755</accession>